<proteinExistence type="predicted"/>
<evidence type="ECO:0000313" key="3">
    <source>
        <dbReference type="EMBL" id="AVK74793.1"/>
    </source>
</evidence>
<gene>
    <name evidence="3" type="ORF">pqer_cds_371</name>
</gene>
<feature type="coiled-coil region" evidence="1">
    <location>
        <begin position="181"/>
        <end position="219"/>
    </location>
</feature>
<feature type="compositionally biased region" description="Low complexity" evidence="2">
    <location>
        <begin position="40"/>
        <end position="49"/>
    </location>
</feature>
<feature type="region of interest" description="Disordered" evidence="2">
    <location>
        <begin position="1"/>
        <end position="70"/>
    </location>
</feature>
<dbReference type="RefSeq" id="YP_009483062.1">
    <property type="nucleotide sequence ID" value="NC_037667.1"/>
</dbReference>
<dbReference type="Proteomes" id="UP000248852">
    <property type="component" value="Segment"/>
</dbReference>
<reference evidence="3" key="1">
    <citation type="journal article" date="2018" name="Nat. Commun.">
        <title>Diversity and evolution of the emerging Pandoraviridae family.</title>
        <authorList>
            <person name="Legendre M."/>
            <person name="Fabre E."/>
            <person name="Poirot O."/>
            <person name="Jeudy S."/>
            <person name="Lartigue A."/>
            <person name="Alempic J.M."/>
            <person name="Beucher L."/>
            <person name="Philippe N."/>
            <person name="Bertaux L."/>
            <person name="Christo-Foroux E."/>
            <person name="Labadie K."/>
            <person name="Coute Y."/>
            <person name="Abergel C."/>
            <person name="Claverie J.M."/>
        </authorList>
    </citation>
    <scope>NUCLEOTIDE SEQUENCE [LARGE SCALE GENOMIC DNA]</scope>
    <source>
        <strain evidence="3">Quercus</strain>
    </source>
</reference>
<evidence type="ECO:0000256" key="2">
    <source>
        <dbReference type="SAM" id="MobiDB-lite"/>
    </source>
</evidence>
<keyword evidence="1" id="KW-0175">Coiled coil</keyword>
<organism evidence="3">
    <name type="scientific">Pandoravirus quercus</name>
    <dbReference type="NCBI Taxonomy" id="2107709"/>
    <lineage>
        <taxon>Viruses</taxon>
        <taxon>Pandoravirus</taxon>
    </lineage>
</organism>
<protein>
    <recommendedName>
        <fullName evidence="4">SMC N incomplete domain containing protein</fullName>
    </recommendedName>
</protein>
<dbReference type="KEGG" id="vg:36843934"/>
<dbReference type="EMBL" id="MG011689">
    <property type="protein sequence ID" value="AVK74793.1"/>
    <property type="molecule type" value="Genomic_DNA"/>
</dbReference>
<feature type="compositionally biased region" description="Acidic residues" evidence="2">
    <location>
        <begin position="61"/>
        <end position="70"/>
    </location>
</feature>
<evidence type="ECO:0008006" key="4">
    <source>
        <dbReference type="Google" id="ProtNLM"/>
    </source>
</evidence>
<feature type="compositionally biased region" description="Basic and acidic residues" evidence="2">
    <location>
        <begin position="50"/>
        <end position="60"/>
    </location>
</feature>
<sequence>MEEQEPELPQASVLGKRRGAPETPAVLAGTTQRRPRRRTATAVAPPTTAEQEREQQRQAEEAEAEAENEEERLAALDLALSTIPAEIRQALPLVDTRVLLESQVGLRLADTVAEVERLRADFARADAERERLLSYVNQLEQDLVDTQFANIEDDPRYQALQGTRREALGLIEQQIRDTVLYQNLEREVVALREELVAALQRAERAEAEAQAAQERFLRDMTRVQETLSTIAVTTASAAGTDAMSALGWQTFGLLALADLARQAATPQAVTDQDITPQAVSPEGVTPQVVGPPYYYMAPPDAVFAEFVAEAAQRASDLVENTRIAEARQSLDEATGIINNIDAALATLSLDESRRQLYDEVAARTEETVTARSVQLQALEAAADVERLAATYRTTMAQSYEFMRAASMLDNPIESERIMSALPATVTQGPRAAFNVLAAAIWSLRGRTGPTISIPRSVPNVIRAWTAARIMRALWWPIARAVLDPQATPNELRALWDAMAPYDEFPPEAEGTTVTPEVRTAFYNRLQAVFVAAFRPPTPESLLRVWQAVDATRTPDGLARLICGITRSGSARFVDMSRDLKLACVGLDQGTSTPAVVFDQVAWLFGFGLPPWNSEEFSVSRAILRSPGGAPEAPKTLP</sequence>
<evidence type="ECO:0000256" key="1">
    <source>
        <dbReference type="SAM" id="Coils"/>
    </source>
</evidence>
<accession>A0A2U7U8N6</accession>
<dbReference type="GeneID" id="36843934"/>
<name>A0A2U7U8N6_9VIRU</name>